<feature type="transmembrane region" description="Helical" evidence="1">
    <location>
        <begin position="6"/>
        <end position="25"/>
    </location>
</feature>
<sequence>MFVWFYPLFPVVGGLLAMFFIYMLGFKRFYWREFFMGLAILFICIGIQVLSYVQQIPLLPIVFDVRQEAAAMNITDPATISKMVLDRIYSKGILFIVGISLWAGFMAGIIQETLKYLWIRKSSYIKALNIGLGFGFAEALAITLLTFPTQVNYLYTASANIFLASAFLSIYERFASALFHVGLALFMLDMVKRSIGLIGLGLAIAIHGAVDSLAMLYQYLGEIEFLAVSEVLLIVTALILTLKIYGKALAELISSPT</sequence>
<dbReference type="AlphaFoldDB" id="A0A7J2U191"/>
<dbReference type="GO" id="GO:0008237">
    <property type="term" value="F:metallopeptidase activity"/>
    <property type="evidence" value="ECO:0007669"/>
    <property type="project" value="UniProtKB-KW"/>
</dbReference>
<keyword evidence="2" id="KW-0645">Protease</keyword>
<keyword evidence="2" id="KW-0482">Metalloprotease</keyword>
<name>A0A7J2U191_9CREN</name>
<dbReference type="InterPro" id="IPR011397">
    <property type="entry name" value="YhfC"/>
</dbReference>
<accession>A0A7J2U191</accession>
<gene>
    <name evidence="2" type="ORF">ENO26_02580</name>
</gene>
<organism evidence="2">
    <name type="scientific">Ignisphaera aggregans</name>
    <dbReference type="NCBI Taxonomy" id="334771"/>
    <lineage>
        <taxon>Archaea</taxon>
        <taxon>Thermoproteota</taxon>
        <taxon>Thermoprotei</taxon>
        <taxon>Desulfurococcales</taxon>
        <taxon>Desulfurococcaceae</taxon>
        <taxon>Ignisphaera</taxon>
    </lineage>
</organism>
<evidence type="ECO:0000256" key="1">
    <source>
        <dbReference type="SAM" id="Phobius"/>
    </source>
</evidence>
<feature type="transmembrane region" description="Helical" evidence="1">
    <location>
        <begin position="161"/>
        <end position="188"/>
    </location>
</feature>
<comment type="caution">
    <text evidence="2">The sequence shown here is derived from an EMBL/GenBank/DDBJ whole genome shotgun (WGS) entry which is preliminary data.</text>
</comment>
<keyword evidence="2" id="KW-0378">Hydrolase</keyword>
<dbReference type="GO" id="GO:0006508">
    <property type="term" value="P:proteolysis"/>
    <property type="evidence" value="ECO:0007669"/>
    <property type="project" value="UniProtKB-KW"/>
</dbReference>
<feature type="transmembrane region" description="Helical" evidence="1">
    <location>
        <begin position="34"/>
        <end position="53"/>
    </location>
</feature>
<feature type="transmembrane region" description="Helical" evidence="1">
    <location>
        <begin position="225"/>
        <end position="245"/>
    </location>
</feature>
<evidence type="ECO:0000313" key="2">
    <source>
        <dbReference type="EMBL" id="HEM66446.1"/>
    </source>
</evidence>
<feature type="transmembrane region" description="Helical" evidence="1">
    <location>
        <begin position="195"/>
        <end position="219"/>
    </location>
</feature>
<dbReference type="EMBL" id="DSEU01000015">
    <property type="protein sequence ID" value="HEM66446.1"/>
    <property type="molecule type" value="Genomic_DNA"/>
</dbReference>
<keyword evidence="1" id="KW-0812">Transmembrane</keyword>
<reference evidence="2" key="1">
    <citation type="journal article" date="2020" name="mSystems">
        <title>Genome- and Community-Level Interaction Insights into Carbon Utilization and Element Cycling Functions of Hydrothermarchaeota in Hydrothermal Sediment.</title>
        <authorList>
            <person name="Zhou Z."/>
            <person name="Liu Y."/>
            <person name="Xu W."/>
            <person name="Pan J."/>
            <person name="Luo Z.H."/>
            <person name="Li M."/>
        </authorList>
    </citation>
    <scope>NUCLEOTIDE SEQUENCE [LARGE SCALE GENOMIC DNA]</scope>
    <source>
        <strain evidence="2">SpSt-125</strain>
    </source>
</reference>
<feature type="transmembrane region" description="Helical" evidence="1">
    <location>
        <begin position="130"/>
        <end position="149"/>
    </location>
</feature>
<keyword evidence="1" id="KW-1133">Transmembrane helix</keyword>
<feature type="transmembrane region" description="Helical" evidence="1">
    <location>
        <begin position="92"/>
        <end position="110"/>
    </location>
</feature>
<dbReference type="Pfam" id="PF10086">
    <property type="entry name" value="YhfC"/>
    <property type="match status" value="1"/>
</dbReference>
<protein>
    <submittedName>
        <fullName evidence="2">YhfC family intramembrane metalloprotease</fullName>
    </submittedName>
</protein>
<proteinExistence type="predicted"/>
<keyword evidence="1" id="KW-0472">Membrane</keyword>